<dbReference type="NCBIfam" id="TIGR00422">
    <property type="entry name" value="valS"/>
    <property type="match status" value="1"/>
</dbReference>
<keyword evidence="3 8" id="KW-0547">Nucleotide-binding</keyword>
<evidence type="ECO:0000256" key="8">
    <source>
        <dbReference type="HAMAP-Rule" id="MF_02004"/>
    </source>
</evidence>
<feature type="domain" description="Valyl-tRNA synthetase tRNA-binding arm" evidence="11">
    <location>
        <begin position="842"/>
        <end position="896"/>
    </location>
</feature>
<comment type="catalytic activity">
    <reaction evidence="7 8">
        <text>tRNA(Val) + L-valine + ATP = L-valyl-tRNA(Val) + AMP + diphosphate</text>
        <dbReference type="Rhea" id="RHEA:10704"/>
        <dbReference type="Rhea" id="RHEA-COMP:9672"/>
        <dbReference type="Rhea" id="RHEA-COMP:9708"/>
        <dbReference type="ChEBI" id="CHEBI:30616"/>
        <dbReference type="ChEBI" id="CHEBI:33019"/>
        <dbReference type="ChEBI" id="CHEBI:57762"/>
        <dbReference type="ChEBI" id="CHEBI:78442"/>
        <dbReference type="ChEBI" id="CHEBI:78537"/>
        <dbReference type="ChEBI" id="CHEBI:456215"/>
        <dbReference type="EC" id="6.1.1.9"/>
    </reaction>
</comment>
<dbReference type="GO" id="GO:0004832">
    <property type="term" value="F:valine-tRNA ligase activity"/>
    <property type="evidence" value="ECO:0007669"/>
    <property type="project" value="UniProtKB-UniRule"/>
</dbReference>
<dbReference type="InterPro" id="IPR014729">
    <property type="entry name" value="Rossmann-like_a/b/a_fold"/>
</dbReference>
<dbReference type="SUPFAM" id="SSF50677">
    <property type="entry name" value="ValRS/IleRS/LeuRS editing domain"/>
    <property type="match status" value="1"/>
</dbReference>
<dbReference type="InterPro" id="IPR010978">
    <property type="entry name" value="tRNA-bd_arm"/>
</dbReference>
<dbReference type="GO" id="GO:0002161">
    <property type="term" value="F:aminoacyl-tRNA deacylase activity"/>
    <property type="evidence" value="ECO:0007669"/>
    <property type="project" value="InterPro"/>
</dbReference>
<dbReference type="Pfam" id="PF10458">
    <property type="entry name" value="Val_tRNA-synt_C"/>
    <property type="match status" value="1"/>
</dbReference>
<dbReference type="EMBL" id="MFQD01000018">
    <property type="protein sequence ID" value="OGH68025.1"/>
    <property type="molecule type" value="Genomic_DNA"/>
</dbReference>
<evidence type="ECO:0000256" key="6">
    <source>
        <dbReference type="ARBA" id="ARBA00023146"/>
    </source>
</evidence>
<protein>
    <recommendedName>
        <fullName evidence="8">Valine--tRNA ligase</fullName>
        <ecNumber evidence="8">6.1.1.9</ecNumber>
    </recommendedName>
    <alternativeName>
        <fullName evidence="8">Valyl-tRNA synthetase</fullName>
        <shortName evidence="8">ValRS</shortName>
    </alternativeName>
</protein>
<evidence type="ECO:0000256" key="5">
    <source>
        <dbReference type="ARBA" id="ARBA00022917"/>
    </source>
</evidence>
<dbReference type="InterPro" id="IPR009080">
    <property type="entry name" value="tRNAsynth_Ia_anticodon-bd"/>
</dbReference>
<dbReference type="Gene3D" id="3.40.50.620">
    <property type="entry name" value="HUPs"/>
    <property type="match status" value="2"/>
</dbReference>
<dbReference type="NCBIfam" id="NF004349">
    <property type="entry name" value="PRK05729.1"/>
    <property type="match status" value="1"/>
</dbReference>
<accession>A0A1F6M8S6</accession>
<keyword evidence="5 8" id="KW-0648">Protein biosynthesis</keyword>
<dbReference type="InterPro" id="IPR033705">
    <property type="entry name" value="Anticodon_Ia_Val"/>
</dbReference>
<feature type="short sequence motif" description="'KMSKS' region" evidence="8">
    <location>
        <begin position="552"/>
        <end position="556"/>
    </location>
</feature>
<dbReference type="SUPFAM" id="SSF46589">
    <property type="entry name" value="tRNA-binding arm"/>
    <property type="match status" value="1"/>
</dbReference>
<comment type="similarity">
    <text evidence="8">Belongs to the class-I aminoacyl-tRNA synthetase family. ValS type 1 subfamily.</text>
</comment>
<dbReference type="STRING" id="1798682.A3C15_00525"/>
<comment type="caution">
    <text evidence="12">The sequence shown here is derived from an EMBL/GenBank/DDBJ whole genome shotgun (WGS) entry which is preliminary data.</text>
</comment>
<dbReference type="SUPFAM" id="SSF52374">
    <property type="entry name" value="Nucleotidylyl transferase"/>
    <property type="match status" value="1"/>
</dbReference>
<comment type="subunit">
    <text evidence="8">Monomer.</text>
</comment>
<reference evidence="12 13" key="1">
    <citation type="journal article" date="2016" name="Nat. Commun.">
        <title>Thousands of microbial genomes shed light on interconnected biogeochemical processes in an aquifer system.</title>
        <authorList>
            <person name="Anantharaman K."/>
            <person name="Brown C.T."/>
            <person name="Hug L.A."/>
            <person name="Sharon I."/>
            <person name="Castelle C.J."/>
            <person name="Probst A.J."/>
            <person name="Thomas B.C."/>
            <person name="Singh A."/>
            <person name="Wilkins M.J."/>
            <person name="Karaoz U."/>
            <person name="Brodie E.L."/>
            <person name="Williams K.H."/>
            <person name="Hubbard S.S."/>
            <person name="Banfield J.F."/>
        </authorList>
    </citation>
    <scope>NUCLEOTIDE SEQUENCE [LARGE SCALE GENOMIC DNA]</scope>
</reference>
<dbReference type="CDD" id="cd07962">
    <property type="entry name" value="Anticodon_Ia_Val"/>
    <property type="match status" value="1"/>
</dbReference>
<dbReference type="PANTHER" id="PTHR11946">
    <property type="entry name" value="VALYL-TRNA SYNTHETASES"/>
    <property type="match status" value="1"/>
</dbReference>
<keyword evidence="6 8" id="KW-0030">Aminoacyl-tRNA synthetase</keyword>
<dbReference type="HAMAP" id="MF_02004">
    <property type="entry name" value="Val_tRNA_synth_type1"/>
    <property type="match status" value="1"/>
</dbReference>
<dbReference type="FunFam" id="3.40.50.620:FF:000020">
    <property type="entry name" value="Valine--tRNA ligase, mitochondrial"/>
    <property type="match status" value="1"/>
</dbReference>
<comment type="domain">
    <text evidence="8">The C-terminal coiled-coil domain is crucial for aminoacylation activity.</text>
</comment>
<comment type="subcellular location">
    <subcellularLocation>
        <location evidence="8">Cytoplasm</location>
    </subcellularLocation>
</comment>
<dbReference type="Pfam" id="PF00133">
    <property type="entry name" value="tRNA-synt_1"/>
    <property type="match status" value="1"/>
</dbReference>
<dbReference type="Pfam" id="PF08264">
    <property type="entry name" value="Anticodon_1"/>
    <property type="match status" value="1"/>
</dbReference>
<comment type="domain">
    <text evidence="8">ValRS has two distinct active sites: one for aminoacylation and one for editing. The misactivated threonine is translocated from the active site to the editing site.</text>
</comment>
<dbReference type="InterPro" id="IPR037118">
    <property type="entry name" value="Val-tRNA_synth_C_sf"/>
</dbReference>
<evidence type="ECO:0000256" key="7">
    <source>
        <dbReference type="ARBA" id="ARBA00047552"/>
    </source>
</evidence>
<feature type="binding site" evidence="8">
    <location>
        <position position="555"/>
    </location>
    <ligand>
        <name>ATP</name>
        <dbReference type="ChEBI" id="CHEBI:30616"/>
    </ligand>
</feature>
<proteinExistence type="inferred from homology"/>
<dbReference type="GO" id="GO:0006438">
    <property type="term" value="P:valyl-tRNA aminoacylation"/>
    <property type="evidence" value="ECO:0007669"/>
    <property type="project" value="UniProtKB-UniRule"/>
</dbReference>
<dbReference type="GO" id="GO:0005524">
    <property type="term" value="F:ATP binding"/>
    <property type="evidence" value="ECO:0007669"/>
    <property type="project" value="UniProtKB-UniRule"/>
</dbReference>
<keyword evidence="4 8" id="KW-0067">ATP-binding</keyword>
<dbReference type="InterPro" id="IPR002303">
    <property type="entry name" value="Valyl-tRNA_ligase"/>
</dbReference>
<evidence type="ECO:0000256" key="1">
    <source>
        <dbReference type="ARBA" id="ARBA00022490"/>
    </source>
</evidence>
<dbReference type="PRINTS" id="PR00986">
    <property type="entry name" value="TRNASYNTHVAL"/>
</dbReference>
<comment type="caution">
    <text evidence="8">Lacks conserved residue(s) required for the propagation of feature annotation.</text>
</comment>
<dbReference type="AlphaFoldDB" id="A0A1F6M8S6"/>
<evidence type="ECO:0000256" key="2">
    <source>
        <dbReference type="ARBA" id="ARBA00022598"/>
    </source>
</evidence>
<dbReference type="GO" id="GO:0005829">
    <property type="term" value="C:cytosol"/>
    <property type="evidence" value="ECO:0007669"/>
    <property type="project" value="TreeGrafter"/>
</dbReference>
<comment type="function">
    <text evidence="8">Catalyzes the attachment of valine to tRNA(Val). As ValRS can inadvertently accommodate and process structurally similar amino acids such as threonine, to avoid such errors, it has a 'posttransfer' editing activity that hydrolyzes mischarged Thr-tRNA(Val) in a tRNA-dependent manner.</text>
</comment>
<dbReference type="InterPro" id="IPR019499">
    <property type="entry name" value="Val-tRNA_synth_tRNA-bd"/>
</dbReference>
<evidence type="ECO:0000259" key="11">
    <source>
        <dbReference type="Pfam" id="PF10458"/>
    </source>
</evidence>
<organism evidence="12 13">
    <name type="scientific">Candidatus Magasanikbacteria bacterium RIFCSPHIGHO2_02_FULL_50_9b</name>
    <dbReference type="NCBI Taxonomy" id="1798682"/>
    <lineage>
        <taxon>Bacteria</taxon>
        <taxon>Candidatus Magasanikiibacteriota</taxon>
    </lineage>
</organism>
<dbReference type="PROSITE" id="PS00178">
    <property type="entry name" value="AA_TRNA_LIGASE_I"/>
    <property type="match status" value="1"/>
</dbReference>
<dbReference type="Proteomes" id="UP000176532">
    <property type="component" value="Unassembled WGS sequence"/>
</dbReference>
<evidence type="ECO:0000259" key="10">
    <source>
        <dbReference type="Pfam" id="PF08264"/>
    </source>
</evidence>
<dbReference type="InterPro" id="IPR009008">
    <property type="entry name" value="Val/Leu/Ile-tRNA-synth_edit"/>
</dbReference>
<dbReference type="InterPro" id="IPR002300">
    <property type="entry name" value="aa-tRNA-synth_Ia"/>
</dbReference>
<dbReference type="Gene3D" id="1.10.730.10">
    <property type="entry name" value="Isoleucyl-tRNA Synthetase, Domain 1"/>
    <property type="match status" value="1"/>
</dbReference>
<evidence type="ECO:0000256" key="4">
    <source>
        <dbReference type="ARBA" id="ARBA00022840"/>
    </source>
</evidence>
<evidence type="ECO:0000259" key="9">
    <source>
        <dbReference type="Pfam" id="PF00133"/>
    </source>
</evidence>
<feature type="domain" description="Aminoacyl-tRNA synthetase class Ia" evidence="9">
    <location>
        <begin position="17"/>
        <end position="591"/>
    </location>
</feature>
<sequence>MHEMPKAYEPQQFEDDTYARWEQSGAFIPENLSDFETREPYTIVVPPPNATGTLHIGHATMLAIEDSLIRYQRMNGKRALWVPGTDHAALATQNKVEKDIFKAEGVTRHDLGRDELLRRIDAFVESKRDRIKFQFRKMGASLDWSREAFTLDAPRSLAVRTVFKKMYDDGLIYRGNRVINWCSRCASTLSDDEVESKTRTATLYFFKYDRAFPITIASTQPETKLGDTAVAVHPSDERYAAFVNKNFTVAFGGVGGAALTLRVIADHAVEKEFGTGALGVTPAHSMVDYQMSLQHDLPLAHIIGEDGRMTEAAGHEYAGLTTNEAREKVVAWLRAERLIEKEEEIEQNVPICSRCDTEIIPLPKLQWFVAVNKKFKFQQSSRHAVVGIAAGAEVTLKETMRHVVATDQISIIPERFGKTYFHWIENLRDWCISRQIWYGHRIPVWYCASCPDPIVSTDEVVVCPTCSGAVAQDPDVLDTWFSSGTWTFSTLGWPNDNGDLATYHPTDVLETGYDILACWVSRMILLTTYALGEVPFRTVYLHGLVRDADGRKMSKSIGNVIDPLDVAPKYGTDAVRLALLLGQTPGNDSRMSEEKIAGFRNFTNKLWNISRYIFSQVVGSGTYQRLITESDLTNAELTTLDKWILSRFAAVARAFSEAIEKFEFSRAGEVLRDFTWNEFADWYLEGAKVEGGKHDVLHYVLQNLLKLWHPYMPFVTEVIWQSAYARGADDFLMVASWPDYGAMALYPEAEREFERAQRVITAVRAMRSDFGVPASAVVPVTVVSPKYAPVLAEQKLVIERLGRCTLLFADAAPDGQLASVIEEGVVAIPRIEAAGSPDAAIRLATERDEVAHYIEAVRAKLSNDEFVGRAPAAVVERERAKLDEAVERLGIIDARLGRGG</sequence>
<dbReference type="Gene3D" id="1.10.287.380">
    <property type="entry name" value="Valyl-tRNA synthetase, C-terminal domain"/>
    <property type="match status" value="1"/>
</dbReference>
<keyword evidence="1 8" id="KW-0963">Cytoplasm</keyword>
<keyword evidence="2 8" id="KW-0436">Ligase</keyword>
<feature type="domain" description="Methionyl/Valyl/Leucyl/Isoleucyl-tRNA synthetase anticodon-binding" evidence="10">
    <location>
        <begin position="641"/>
        <end position="780"/>
    </location>
</feature>
<dbReference type="InterPro" id="IPR001412">
    <property type="entry name" value="aa-tRNA-synth_I_CS"/>
</dbReference>
<evidence type="ECO:0000313" key="12">
    <source>
        <dbReference type="EMBL" id="OGH68025.1"/>
    </source>
</evidence>
<name>A0A1F6M8S6_9BACT</name>
<gene>
    <name evidence="8" type="primary">valS</name>
    <name evidence="12" type="ORF">A3C15_00525</name>
</gene>
<dbReference type="InterPro" id="IPR013155">
    <property type="entry name" value="M/V/L/I-tRNA-synth_anticd-bd"/>
</dbReference>
<dbReference type="EC" id="6.1.1.9" evidence="8"/>
<keyword evidence="8" id="KW-0175">Coiled coil</keyword>
<dbReference type="PANTHER" id="PTHR11946:SF93">
    <property type="entry name" value="VALINE--TRNA LIGASE, CHLOROPLASTIC_MITOCHONDRIAL 2"/>
    <property type="match status" value="1"/>
</dbReference>
<dbReference type="CDD" id="cd00817">
    <property type="entry name" value="ValRS_core"/>
    <property type="match status" value="1"/>
</dbReference>
<dbReference type="SUPFAM" id="SSF47323">
    <property type="entry name" value="Anticodon-binding domain of a subclass of class I aminoacyl-tRNA synthetases"/>
    <property type="match status" value="1"/>
</dbReference>
<evidence type="ECO:0000256" key="3">
    <source>
        <dbReference type="ARBA" id="ARBA00022741"/>
    </source>
</evidence>
<evidence type="ECO:0000313" key="13">
    <source>
        <dbReference type="Proteomes" id="UP000176532"/>
    </source>
</evidence>